<name>A0A9N8HKS5_9STRA</name>
<dbReference type="Proteomes" id="UP001153069">
    <property type="component" value="Unassembled WGS sequence"/>
</dbReference>
<organism evidence="2 3">
    <name type="scientific">Seminavis robusta</name>
    <dbReference type="NCBI Taxonomy" id="568900"/>
    <lineage>
        <taxon>Eukaryota</taxon>
        <taxon>Sar</taxon>
        <taxon>Stramenopiles</taxon>
        <taxon>Ochrophyta</taxon>
        <taxon>Bacillariophyta</taxon>
        <taxon>Bacillariophyceae</taxon>
        <taxon>Bacillariophycidae</taxon>
        <taxon>Naviculales</taxon>
        <taxon>Naviculaceae</taxon>
        <taxon>Seminavis</taxon>
    </lineage>
</organism>
<dbReference type="InterPro" id="IPR029071">
    <property type="entry name" value="Ubiquitin-like_domsf"/>
</dbReference>
<evidence type="ECO:0000256" key="1">
    <source>
        <dbReference type="SAM" id="Phobius"/>
    </source>
</evidence>
<dbReference type="Gene3D" id="3.10.20.90">
    <property type="entry name" value="Phosphatidylinositol 3-kinase Catalytic Subunit, Chain A, domain 1"/>
    <property type="match status" value="1"/>
</dbReference>
<feature type="transmembrane region" description="Helical" evidence="1">
    <location>
        <begin position="136"/>
        <end position="156"/>
    </location>
</feature>
<evidence type="ECO:0000313" key="2">
    <source>
        <dbReference type="EMBL" id="CAB9517511.1"/>
    </source>
</evidence>
<dbReference type="SUPFAM" id="SSF54236">
    <property type="entry name" value="Ubiquitin-like"/>
    <property type="match status" value="1"/>
</dbReference>
<evidence type="ECO:0008006" key="4">
    <source>
        <dbReference type="Google" id="ProtNLM"/>
    </source>
</evidence>
<keyword evidence="3" id="KW-1185">Reference proteome</keyword>
<dbReference type="OrthoDB" id="46291at2759"/>
<gene>
    <name evidence="2" type="ORF">SEMRO_861_G212340.1</name>
</gene>
<reference evidence="2" key="1">
    <citation type="submission" date="2020-06" db="EMBL/GenBank/DDBJ databases">
        <authorList>
            <consortium name="Plant Systems Biology data submission"/>
        </authorList>
    </citation>
    <scope>NUCLEOTIDE SEQUENCE</scope>
    <source>
        <strain evidence="2">D6</strain>
    </source>
</reference>
<keyword evidence="1" id="KW-0472">Membrane</keyword>
<proteinExistence type="predicted"/>
<keyword evidence="1" id="KW-1133">Transmembrane helix</keyword>
<dbReference type="AlphaFoldDB" id="A0A9N8HKS5"/>
<comment type="caution">
    <text evidence="2">The sequence shown here is derived from an EMBL/GenBank/DDBJ whole genome shotgun (WGS) entry which is preliminary data.</text>
</comment>
<sequence>MAVIAQQRRPCGSLLQQKTDECSVFFNFVHGKTLCMMVNLHTDDIKSIKKRLAELDGKSDGRTTRTSFVLASRDMFLVWNGKPLEEDCTLADYNITSKGHTTIFCHQRQPGGCFAVSFSIFMVIVAAVLGSSVTCGASLILVPLLLPLLVILPFCCL</sequence>
<dbReference type="EMBL" id="CAICTM010000860">
    <property type="protein sequence ID" value="CAB9517511.1"/>
    <property type="molecule type" value="Genomic_DNA"/>
</dbReference>
<accession>A0A9N8HKS5</accession>
<evidence type="ECO:0000313" key="3">
    <source>
        <dbReference type="Proteomes" id="UP001153069"/>
    </source>
</evidence>
<dbReference type="CDD" id="cd17039">
    <property type="entry name" value="Ubl_ubiquitin_like"/>
    <property type="match status" value="1"/>
</dbReference>
<protein>
    <recommendedName>
        <fullName evidence="4">Ubiquitin-like domain-containing protein</fullName>
    </recommendedName>
</protein>
<feature type="transmembrane region" description="Helical" evidence="1">
    <location>
        <begin position="112"/>
        <end position="130"/>
    </location>
</feature>
<keyword evidence="1" id="KW-0812">Transmembrane</keyword>